<dbReference type="Pfam" id="PF06803">
    <property type="entry name" value="DUF1232"/>
    <property type="match status" value="1"/>
</dbReference>
<evidence type="ECO:0000256" key="3">
    <source>
        <dbReference type="ARBA" id="ARBA00022989"/>
    </source>
</evidence>
<keyword evidence="4 5" id="KW-0472">Membrane</keyword>
<evidence type="ECO:0000259" key="6">
    <source>
        <dbReference type="Pfam" id="PF06803"/>
    </source>
</evidence>
<protein>
    <submittedName>
        <fullName evidence="7">YkvA family protein</fullName>
    </submittedName>
</protein>
<dbReference type="GO" id="GO:0012505">
    <property type="term" value="C:endomembrane system"/>
    <property type="evidence" value="ECO:0007669"/>
    <property type="project" value="UniProtKB-SubCell"/>
</dbReference>
<evidence type="ECO:0000256" key="4">
    <source>
        <dbReference type="ARBA" id="ARBA00023136"/>
    </source>
</evidence>
<dbReference type="EMBL" id="CP101527">
    <property type="protein sequence ID" value="UZW73468.1"/>
    <property type="molecule type" value="Genomic_DNA"/>
</dbReference>
<dbReference type="PIRSF" id="PIRSF031804">
    <property type="entry name" value="UCP031804"/>
    <property type="match status" value="1"/>
</dbReference>
<keyword evidence="3 5" id="KW-1133">Transmembrane helix</keyword>
<reference evidence="7" key="1">
    <citation type="submission" date="2022-07" db="EMBL/GenBank/DDBJ databases">
        <title>Alkalimarinus sp. nov., isolated from gut of a Alitta virens.</title>
        <authorList>
            <person name="Yang A.I."/>
            <person name="Shin N.-R."/>
        </authorList>
    </citation>
    <scope>NUCLEOTIDE SEQUENCE</scope>
    <source>
        <strain evidence="7">FA028</strain>
    </source>
</reference>
<feature type="transmembrane region" description="Helical" evidence="5">
    <location>
        <begin position="81"/>
        <end position="103"/>
    </location>
</feature>
<name>A0A9E8HF32_9ALTE</name>
<dbReference type="InterPro" id="IPR010652">
    <property type="entry name" value="DUF1232"/>
</dbReference>
<evidence type="ECO:0000256" key="1">
    <source>
        <dbReference type="ARBA" id="ARBA00004127"/>
    </source>
</evidence>
<evidence type="ECO:0000313" key="8">
    <source>
        <dbReference type="Proteomes" id="UP001164472"/>
    </source>
</evidence>
<dbReference type="AlphaFoldDB" id="A0A9E8HF32"/>
<keyword evidence="2 5" id="KW-0812">Transmembrane</keyword>
<dbReference type="InterPro" id="IPR016983">
    <property type="entry name" value="UCP031804"/>
</dbReference>
<feature type="transmembrane region" description="Helical" evidence="5">
    <location>
        <begin position="55"/>
        <end position="75"/>
    </location>
</feature>
<keyword evidence="8" id="KW-1185">Reference proteome</keyword>
<dbReference type="KEGG" id="asem:NNL22_10450"/>
<dbReference type="Proteomes" id="UP001164472">
    <property type="component" value="Chromosome"/>
</dbReference>
<accession>A0A9E8HF32</accession>
<evidence type="ECO:0000256" key="2">
    <source>
        <dbReference type="ARBA" id="ARBA00022692"/>
    </source>
</evidence>
<feature type="domain" description="DUF1232" evidence="6">
    <location>
        <begin position="58"/>
        <end position="92"/>
    </location>
</feature>
<sequence length="120" mass="13206">MEQLNNKTANNRTDAKVPEKSFWKKIRSSATTAGHEATYNAFVLYYTARAKETPLWCKTVIAGALGYFISLIDAVPDLTPILGYTDDVAVMIAAIGALAAHITPEIKEKAKEKSDKLFNK</sequence>
<comment type="subcellular location">
    <subcellularLocation>
        <location evidence="1">Endomembrane system</location>
        <topology evidence="1">Multi-pass membrane protein</topology>
    </subcellularLocation>
</comment>
<proteinExistence type="predicted"/>
<gene>
    <name evidence="7" type="ORF">NNL22_10450</name>
</gene>
<evidence type="ECO:0000256" key="5">
    <source>
        <dbReference type="SAM" id="Phobius"/>
    </source>
</evidence>
<dbReference type="RefSeq" id="WP_251809609.1">
    <property type="nucleotide sequence ID" value="NZ_CP101527.1"/>
</dbReference>
<evidence type="ECO:0000313" key="7">
    <source>
        <dbReference type="EMBL" id="UZW73468.1"/>
    </source>
</evidence>
<organism evidence="7 8">
    <name type="scientific">Alkalimarinus sediminis</name>
    <dbReference type="NCBI Taxonomy" id="1632866"/>
    <lineage>
        <taxon>Bacteria</taxon>
        <taxon>Pseudomonadati</taxon>
        <taxon>Pseudomonadota</taxon>
        <taxon>Gammaproteobacteria</taxon>
        <taxon>Alteromonadales</taxon>
        <taxon>Alteromonadaceae</taxon>
        <taxon>Alkalimarinus</taxon>
    </lineage>
</organism>